<dbReference type="OrthoDB" id="9813495at2"/>
<dbReference type="GO" id="GO:0016757">
    <property type="term" value="F:glycosyltransferase activity"/>
    <property type="evidence" value="ECO:0007669"/>
    <property type="project" value="UniProtKB-KW"/>
</dbReference>
<comment type="similarity">
    <text evidence="2">Belongs to the glycosyltransferase 2 family.</text>
</comment>
<feature type="domain" description="Glycosyltransferase 2-like" evidence="5">
    <location>
        <begin position="7"/>
        <end position="150"/>
    </location>
</feature>
<dbReference type="RefSeq" id="WP_133514212.1">
    <property type="nucleotide sequence ID" value="NZ_SNWX01000004.1"/>
</dbReference>
<evidence type="ECO:0000256" key="3">
    <source>
        <dbReference type="ARBA" id="ARBA00022676"/>
    </source>
</evidence>
<sequence length="272" mass="32083">MNKFFFIAVNYNEADHTIKYIDSVNKILTEENDLIRIIIVDNNSDDSDFSKIKKYASSFKNVELVRLDKNLGYFSGLNEGIKLVNKKDKSYLVIGNNDLIFDKKFLHNFKMIDFNNKTFVIAPNIITRDGKHQNPHVINKVSFINRLKAKIYFSNYYIGQFFKFINSFLKKWIFNSNKSDQINKKMTIKRGIGACYLLTPFFFEHYELLDDRVFMWGEEALLSNQVEKAGGRTLYVPSLLVYHHENASVKKISSRKKYKMVKESYKIYKKYL</sequence>
<keyword evidence="4 6" id="KW-0808">Transferase</keyword>
<accession>A0A4V3CFK4</accession>
<dbReference type="PANTHER" id="PTHR43179">
    <property type="entry name" value="RHAMNOSYLTRANSFERASE WBBL"/>
    <property type="match status" value="1"/>
</dbReference>
<dbReference type="PANTHER" id="PTHR43179:SF12">
    <property type="entry name" value="GALACTOFURANOSYLTRANSFERASE GLFT2"/>
    <property type="match status" value="1"/>
</dbReference>
<dbReference type="Gene3D" id="3.90.550.10">
    <property type="entry name" value="Spore Coat Polysaccharide Biosynthesis Protein SpsA, Chain A"/>
    <property type="match status" value="1"/>
</dbReference>
<dbReference type="EMBL" id="SNWX01000004">
    <property type="protein sequence ID" value="TDO94092.1"/>
    <property type="molecule type" value="Genomic_DNA"/>
</dbReference>
<reference evidence="6 7" key="1">
    <citation type="submission" date="2019-03" db="EMBL/GenBank/DDBJ databases">
        <title>Subsurface microbial communities from deep shales in Ohio and West Virginia, USA.</title>
        <authorList>
            <person name="Wrighton K."/>
        </authorList>
    </citation>
    <scope>NUCLEOTIDE SEQUENCE [LARGE SCALE GENOMIC DNA]</scope>
    <source>
        <strain evidence="6 7">MA284_T2</strain>
    </source>
</reference>
<dbReference type="AlphaFoldDB" id="A0A4V3CFK4"/>
<proteinExistence type="inferred from homology"/>
<name>A0A4V3CFK4_9FIRM</name>
<protein>
    <submittedName>
        <fullName evidence="6">GT2 family glycosyltransferase</fullName>
    </submittedName>
</protein>
<gene>
    <name evidence="6" type="ORF">DFR79_10457</name>
</gene>
<evidence type="ECO:0000313" key="6">
    <source>
        <dbReference type="EMBL" id="TDO94092.1"/>
    </source>
</evidence>
<dbReference type="InterPro" id="IPR029044">
    <property type="entry name" value="Nucleotide-diphossugar_trans"/>
</dbReference>
<evidence type="ECO:0000256" key="1">
    <source>
        <dbReference type="ARBA" id="ARBA00004776"/>
    </source>
</evidence>
<dbReference type="Pfam" id="PF00535">
    <property type="entry name" value="Glycos_transf_2"/>
    <property type="match status" value="1"/>
</dbReference>
<evidence type="ECO:0000259" key="5">
    <source>
        <dbReference type="Pfam" id="PF00535"/>
    </source>
</evidence>
<evidence type="ECO:0000313" key="7">
    <source>
        <dbReference type="Proteomes" id="UP000295064"/>
    </source>
</evidence>
<comment type="pathway">
    <text evidence="1">Cell wall biogenesis; cell wall polysaccharide biosynthesis.</text>
</comment>
<keyword evidence="3" id="KW-0328">Glycosyltransferase</keyword>
<evidence type="ECO:0000256" key="2">
    <source>
        <dbReference type="ARBA" id="ARBA00006739"/>
    </source>
</evidence>
<dbReference type="Proteomes" id="UP000295064">
    <property type="component" value="Unassembled WGS sequence"/>
</dbReference>
<evidence type="ECO:0000256" key="4">
    <source>
        <dbReference type="ARBA" id="ARBA00022679"/>
    </source>
</evidence>
<organism evidence="6 7">
    <name type="scientific">Halanaerobium saccharolyticum</name>
    <dbReference type="NCBI Taxonomy" id="43595"/>
    <lineage>
        <taxon>Bacteria</taxon>
        <taxon>Bacillati</taxon>
        <taxon>Bacillota</taxon>
        <taxon>Clostridia</taxon>
        <taxon>Halanaerobiales</taxon>
        <taxon>Halanaerobiaceae</taxon>
        <taxon>Halanaerobium</taxon>
    </lineage>
</organism>
<dbReference type="InterPro" id="IPR001173">
    <property type="entry name" value="Glyco_trans_2-like"/>
</dbReference>
<comment type="caution">
    <text evidence="6">The sequence shown here is derived from an EMBL/GenBank/DDBJ whole genome shotgun (WGS) entry which is preliminary data.</text>
</comment>
<dbReference type="SUPFAM" id="SSF53448">
    <property type="entry name" value="Nucleotide-diphospho-sugar transferases"/>
    <property type="match status" value="1"/>
</dbReference>